<dbReference type="EnsemblProtists" id="PYU1_T015256">
    <property type="protein sequence ID" value="PYU1_T015256"/>
    <property type="gene ID" value="PYU1_G015224"/>
</dbReference>
<name>K3XDF7_GLOUD</name>
<reference evidence="2" key="2">
    <citation type="submission" date="2010-04" db="EMBL/GenBank/DDBJ databases">
        <authorList>
            <person name="Buell R."/>
            <person name="Hamilton J."/>
            <person name="Hostetler J."/>
        </authorList>
    </citation>
    <scope>NUCLEOTIDE SEQUENCE [LARGE SCALE GENOMIC DNA]</scope>
    <source>
        <strain evidence="2">DAOM:BR144</strain>
    </source>
</reference>
<protein>
    <submittedName>
        <fullName evidence="1">Uncharacterized protein</fullName>
    </submittedName>
</protein>
<dbReference type="AlphaFoldDB" id="K3XDF7"/>
<sequence>SVCHIPQSGFQDQIKGVIATFLSDSSSSSSRLSAILATDWWYTPRSQGGLGLTQIEDSVNALQAMTPWGRPLDIVYAPVTTSPNHASTRRENRWSALNSFWHQVLFVWHTKLRPKIRTSTSEFDLLSMPLLHNATLRHGSQDRTLATRPSALVQRLAQLQLYTAEDIYGLCG</sequence>
<accession>K3XDF7</accession>
<reference evidence="2" key="1">
    <citation type="journal article" date="2010" name="Genome Biol.">
        <title>Genome sequence of the necrotrophic plant pathogen Pythium ultimum reveals original pathogenicity mechanisms and effector repertoire.</title>
        <authorList>
            <person name="Levesque C.A."/>
            <person name="Brouwer H."/>
            <person name="Cano L."/>
            <person name="Hamilton J.P."/>
            <person name="Holt C."/>
            <person name="Huitema E."/>
            <person name="Raffaele S."/>
            <person name="Robideau G.P."/>
            <person name="Thines M."/>
            <person name="Win J."/>
            <person name="Zerillo M.M."/>
            <person name="Beakes G.W."/>
            <person name="Boore J.L."/>
            <person name="Busam D."/>
            <person name="Dumas B."/>
            <person name="Ferriera S."/>
            <person name="Fuerstenberg S.I."/>
            <person name="Gachon C.M."/>
            <person name="Gaulin E."/>
            <person name="Govers F."/>
            <person name="Grenville-Briggs L."/>
            <person name="Horner N."/>
            <person name="Hostetler J."/>
            <person name="Jiang R.H."/>
            <person name="Johnson J."/>
            <person name="Krajaejun T."/>
            <person name="Lin H."/>
            <person name="Meijer H.J."/>
            <person name="Moore B."/>
            <person name="Morris P."/>
            <person name="Phuntmart V."/>
            <person name="Puiu D."/>
            <person name="Shetty J."/>
            <person name="Stajich J.E."/>
            <person name="Tripathy S."/>
            <person name="Wawra S."/>
            <person name="van West P."/>
            <person name="Whitty B.R."/>
            <person name="Coutinho P.M."/>
            <person name="Henrissat B."/>
            <person name="Martin F."/>
            <person name="Thomas P.D."/>
            <person name="Tyler B.M."/>
            <person name="De Vries R.P."/>
            <person name="Kamoun S."/>
            <person name="Yandell M."/>
            <person name="Tisserat N."/>
            <person name="Buell C.R."/>
        </authorList>
    </citation>
    <scope>NUCLEOTIDE SEQUENCE</scope>
    <source>
        <strain evidence="2">DAOM:BR144</strain>
    </source>
</reference>
<dbReference type="Proteomes" id="UP000019132">
    <property type="component" value="Unassembled WGS sequence"/>
</dbReference>
<proteinExistence type="predicted"/>
<organism evidence="1 2">
    <name type="scientific">Globisporangium ultimum (strain ATCC 200006 / CBS 805.95 / DAOM BR144)</name>
    <name type="common">Pythium ultimum</name>
    <dbReference type="NCBI Taxonomy" id="431595"/>
    <lineage>
        <taxon>Eukaryota</taxon>
        <taxon>Sar</taxon>
        <taxon>Stramenopiles</taxon>
        <taxon>Oomycota</taxon>
        <taxon>Peronosporomycetes</taxon>
        <taxon>Pythiales</taxon>
        <taxon>Pythiaceae</taxon>
        <taxon>Globisporangium</taxon>
    </lineage>
</organism>
<dbReference type="HOGENOM" id="CLU_1559371_0_0_1"/>
<dbReference type="InParanoid" id="K3XDF7"/>
<dbReference type="EMBL" id="ADOS01000146">
    <property type="status" value="NOT_ANNOTATED_CDS"/>
    <property type="molecule type" value="Genomic_DNA"/>
</dbReference>
<dbReference type="VEuPathDB" id="FungiDB:PYU1_G015224"/>
<keyword evidence="2" id="KW-1185">Reference proteome</keyword>
<evidence type="ECO:0000313" key="1">
    <source>
        <dbReference type="EnsemblProtists" id="PYU1_T015256"/>
    </source>
</evidence>
<reference evidence="1" key="3">
    <citation type="submission" date="2015-02" db="UniProtKB">
        <authorList>
            <consortium name="EnsemblProtists"/>
        </authorList>
    </citation>
    <scope>IDENTIFICATION</scope>
    <source>
        <strain evidence="1">DAOM BR144</strain>
    </source>
</reference>
<evidence type="ECO:0000313" key="2">
    <source>
        <dbReference type="Proteomes" id="UP000019132"/>
    </source>
</evidence>